<gene>
    <name evidence="2" type="ORF">BK123_07825</name>
</gene>
<dbReference type="Gene3D" id="3.40.190.10">
    <property type="entry name" value="Periplasmic binding protein-like II"/>
    <property type="match status" value="1"/>
</dbReference>
<organism evidence="2 3">
    <name type="scientific">Paenibacillus lautus</name>
    <name type="common">Bacillus lautus</name>
    <dbReference type="NCBI Taxonomy" id="1401"/>
    <lineage>
        <taxon>Bacteria</taxon>
        <taxon>Bacillati</taxon>
        <taxon>Bacillota</taxon>
        <taxon>Bacilli</taxon>
        <taxon>Bacillales</taxon>
        <taxon>Paenibacillaceae</taxon>
        <taxon>Paenibacillus</taxon>
    </lineage>
</organism>
<evidence type="ECO:0000259" key="1">
    <source>
        <dbReference type="Pfam" id="PF03466"/>
    </source>
</evidence>
<dbReference type="STRING" id="1401.BK123_07825"/>
<dbReference type="InterPro" id="IPR005119">
    <property type="entry name" value="LysR_subst-bd"/>
</dbReference>
<proteinExistence type="predicted"/>
<dbReference type="AlphaFoldDB" id="A0A1R1B5Z6"/>
<dbReference type="Proteomes" id="UP000187074">
    <property type="component" value="Unassembled WGS sequence"/>
</dbReference>
<evidence type="ECO:0000313" key="3">
    <source>
        <dbReference type="Proteomes" id="UP000187074"/>
    </source>
</evidence>
<evidence type="ECO:0000313" key="2">
    <source>
        <dbReference type="EMBL" id="OME94991.1"/>
    </source>
</evidence>
<dbReference type="SUPFAM" id="SSF53850">
    <property type="entry name" value="Periplasmic binding protein-like II"/>
    <property type="match status" value="1"/>
</dbReference>
<protein>
    <recommendedName>
        <fullName evidence="1">LysR substrate-binding domain-containing protein</fullName>
    </recommendedName>
</protein>
<sequence>MPQGHSLADHTPINLDELKDKTFIDFKEDFIFQQMNEKFLKEAGIAPRYVCRVDEPPAIASLVRAGLGFALFECLKGTSCSCTNAGSAFFTKKVDEIKKTVDYL</sequence>
<accession>A0A1R1B5Z6</accession>
<dbReference type="CDD" id="cd05466">
    <property type="entry name" value="PBP2_LTTR_substrate"/>
    <property type="match status" value="1"/>
</dbReference>
<feature type="domain" description="LysR substrate-binding" evidence="1">
    <location>
        <begin position="2"/>
        <end position="71"/>
    </location>
</feature>
<dbReference type="EMBL" id="MRTF01000002">
    <property type="protein sequence ID" value="OME94991.1"/>
    <property type="molecule type" value="Genomic_DNA"/>
</dbReference>
<comment type="caution">
    <text evidence="2">The sequence shown here is derived from an EMBL/GenBank/DDBJ whole genome shotgun (WGS) entry which is preliminary data.</text>
</comment>
<reference evidence="2 3" key="1">
    <citation type="submission" date="2016-11" db="EMBL/GenBank/DDBJ databases">
        <title>Paenibacillus species isolates.</title>
        <authorList>
            <person name="Beno S.M."/>
        </authorList>
    </citation>
    <scope>NUCLEOTIDE SEQUENCE [LARGE SCALE GENOMIC DNA]</scope>
    <source>
        <strain evidence="2 3">FSL F4-0100</strain>
    </source>
</reference>
<name>A0A1R1B5Z6_PAELA</name>
<dbReference type="RefSeq" id="WP_076321810.1">
    <property type="nucleotide sequence ID" value="NZ_MRTF01000002.1"/>
</dbReference>
<dbReference type="Pfam" id="PF03466">
    <property type="entry name" value="LysR_substrate"/>
    <property type="match status" value="1"/>
</dbReference>